<evidence type="ECO:0000313" key="5">
    <source>
        <dbReference type="Proteomes" id="UP000009168"/>
    </source>
</evidence>
<dbReference type="GeneID" id="7837542"/>
<dbReference type="EMBL" id="GG662665">
    <property type="protein sequence ID" value="EAR85526.2"/>
    <property type="molecule type" value="Genomic_DNA"/>
</dbReference>
<dbReference type="KEGG" id="tet:TTHERM_00442760"/>
<feature type="compositionally biased region" description="Low complexity" evidence="2">
    <location>
        <begin position="894"/>
        <end position="914"/>
    </location>
</feature>
<dbReference type="InterPro" id="IPR039762">
    <property type="entry name" value="Nmd2/UPF2"/>
</dbReference>
<dbReference type="InterPro" id="IPR003890">
    <property type="entry name" value="MIF4G-like_typ-3"/>
</dbReference>
<gene>
    <name evidence="4" type="ORF">TTHERM_00442760</name>
</gene>
<sequence>MDSEQIPEEIKKFFDERAQLQSFRRQLRLQNIKAKENYANLKMDQRVLKLQQVTKFLNKLKGSRPMDRDAILNEIDNYNLQNYISEITISIADYNITDNDILYFVQLCSKLHQSYEDFNIQMVIQIQKQIKTIIPQKEKDEKVVAVKRRDMMRFIAELFVVGVTSQYDKMMECLKDIINHKEARPLMLNVQTALMFSDRFGFEITRRKGIKISFNYNKYDDLVNIFDFDQIVTPEKIQKIVMYFQYYLNILMDHLKNLYDLKIQQDEKLNKLISEEKLTEKDEQEYTRTRNNYINLYEALSTIADNLELDFKVNFGEEEREKKQQKILEEQRRKKLEEEERLRQESENLFDTDEERAFYEDIFDLKVKLPGSLFSNNYFQGNVQKTSANNENDDDLDQDNDNEKEQEEEEEEEKKDEEDEDKDNDDIPKSYEQFKKNLKHCVSQEKADLLAEQFVYVNNKQNRKKLVKDILEYRKEYNLMVPHLCRFVAVISKHFKDLGDMVVEKLIKDFDSYREKQRQDFSFRDKKMRYLKYLCELAKFRVLELFKILNIFKSLVDDFNTQQVDLLCVIMDNVGRFIYNNQETRFRYITILDQLNVHLRKANLPTNKSIQLENSISLSKPSKKKAIKSEKQRTELEQYIRFLVLEKLNEMSFREVTATIQKLKWDEQLDDYCFNAIIKRALKGRIDDIQLCAGLLSFLNTFRPTLTLRIVDDLLEKTIYGMEQNEVQEQQKRISVVRFLGELYLYQVVEIDFIFDLLYLCIDFGHEPFRTQEEIERIDSQEDLFRISMICNILEPVRQYITKRRTFPKMLRFLIFFQRYILSKKYVPIDIEFMVLDTFESLDSGSSRLTKIKTYNDANELVNSIEQKEKKGTLKTVEEELKVFLGNLILKNNKLQDNNNNSTQNDQKQNQTNKAPNEEEQKLKAINQQYDDDIERELNSIINHDTQIQSQMLNTKNVNYKKKIINATAKVNIQDDSGQTKTITIIKKKKDTQKNDITNINNFIYGPDGLIQNEQIQFKMPKTKKK</sequence>
<dbReference type="InParanoid" id="I7M057"/>
<feature type="region of interest" description="Disordered" evidence="2">
    <location>
        <begin position="894"/>
        <end position="920"/>
    </location>
</feature>
<evidence type="ECO:0000259" key="3">
    <source>
        <dbReference type="SMART" id="SM00543"/>
    </source>
</evidence>
<evidence type="ECO:0000256" key="1">
    <source>
        <dbReference type="SAM" id="Coils"/>
    </source>
</evidence>
<dbReference type="Proteomes" id="UP000009168">
    <property type="component" value="Unassembled WGS sequence"/>
</dbReference>
<dbReference type="PANTHER" id="PTHR12839:SF7">
    <property type="entry name" value="REGULATOR OF NONSENSE TRANSCRIPTS 2"/>
    <property type="match status" value="1"/>
</dbReference>
<proteinExistence type="predicted"/>
<dbReference type="PANTHER" id="PTHR12839">
    <property type="entry name" value="NONSENSE-MEDIATED MRNA DECAY PROTEIN 2 UP-FRAMESHIFT SUPPRESSOR 2"/>
    <property type="match status" value="1"/>
</dbReference>
<dbReference type="GO" id="GO:0003723">
    <property type="term" value="F:RNA binding"/>
    <property type="evidence" value="ECO:0007669"/>
    <property type="project" value="InterPro"/>
</dbReference>
<accession>I7M057</accession>
<dbReference type="AlphaFoldDB" id="I7M057"/>
<dbReference type="InterPro" id="IPR016024">
    <property type="entry name" value="ARM-type_fold"/>
</dbReference>
<dbReference type="SMART" id="SM00543">
    <property type="entry name" value="MIF4G"/>
    <property type="match status" value="3"/>
</dbReference>
<feature type="coiled-coil region" evidence="1">
    <location>
        <begin position="313"/>
        <end position="356"/>
    </location>
</feature>
<feature type="domain" description="MIF4G" evidence="3">
    <location>
        <begin position="432"/>
        <end position="622"/>
    </location>
</feature>
<evidence type="ECO:0000256" key="2">
    <source>
        <dbReference type="SAM" id="MobiDB-lite"/>
    </source>
</evidence>
<keyword evidence="5" id="KW-1185">Reference proteome</keyword>
<evidence type="ECO:0000313" key="4">
    <source>
        <dbReference type="EMBL" id="EAR85526.2"/>
    </source>
</evidence>
<keyword evidence="1" id="KW-0175">Coiled coil</keyword>
<dbReference type="STRING" id="312017.I7M057"/>
<dbReference type="GO" id="GO:0035145">
    <property type="term" value="C:exon-exon junction complex"/>
    <property type="evidence" value="ECO:0007669"/>
    <property type="project" value="TreeGrafter"/>
</dbReference>
<name>I7M057_TETTS</name>
<reference evidence="5" key="1">
    <citation type="journal article" date="2006" name="PLoS Biol.">
        <title>Macronuclear genome sequence of the ciliate Tetrahymena thermophila, a model eukaryote.</title>
        <authorList>
            <person name="Eisen J.A."/>
            <person name="Coyne R.S."/>
            <person name="Wu M."/>
            <person name="Wu D."/>
            <person name="Thiagarajan M."/>
            <person name="Wortman J.R."/>
            <person name="Badger J.H."/>
            <person name="Ren Q."/>
            <person name="Amedeo P."/>
            <person name="Jones K.M."/>
            <person name="Tallon L.J."/>
            <person name="Delcher A.L."/>
            <person name="Salzberg S.L."/>
            <person name="Silva J.C."/>
            <person name="Haas B.J."/>
            <person name="Majoros W.H."/>
            <person name="Farzad M."/>
            <person name="Carlton J.M."/>
            <person name="Smith R.K. Jr."/>
            <person name="Garg J."/>
            <person name="Pearlman R.E."/>
            <person name="Karrer K.M."/>
            <person name="Sun L."/>
            <person name="Manning G."/>
            <person name="Elde N.C."/>
            <person name="Turkewitz A.P."/>
            <person name="Asai D.J."/>
            <person name="Wilkes D.E."/>
            <person name="Wang Y."/>
            <person name="Cai H."/>
            <person name="Collins K."/>
            <person name="Stewart B.A."/>
            <person name="Lee S.R."/>
            <person name="Wilamowska K."/>
            <person name="Weinberg Z."/>
            <person name="Ruzzo W.L."/>
            <person name="Wloga D."/>
            <person name="Gaertig J."/>
            <person name="Frankel J."/>
            <person name="Tsao C.-C."/>
            <person name="Gorovsky M.A."/>
            <person name="Keeling P.J."/>
            <person name="Waller R.F."/>
            <person name="Patron N.J."/>
            <person name="Cherry J.M."/>
            <person name="Stover N.A."/>
            <person name="Krieger C.J."/>
            <person name="del Toro C."/>
            <person name="Ryder H.F."/>
            <person name="Williamson S.C."/>
            <person name="Barbeau R.A."/>
            <person name="Hamilton E.P."/>
            <person name="Orias E."/>
        </authorList>
    </citation>
    <scope>NUCLEOTIDE SEQUENCE [LARGE SCALE GENOMIC DNA]</scope>
    <source>
        <strain evidence="5">SB210</strain>
    </source>
</reference>
<dbReference type="GO" id="GO:0000184">
    <property type="term" value="P:nuclear-transcribed mRNA catabolic process, nonsense-mediated decay"/>
    <property type="evidence" value="ECO:0007669"/>
    <property type="project" value="InterPro"/>
</dbReference>
<feature type="compositionally biased region" description="Acidic residues" evidence="2">
    <location>
        <begin position="391"/>
        <end position="424"/>
    </location>
</feature>
<feature type="domain" description="MIF4G" evidence="3">
    <location>
        <begin position="50"/>
        <end position="273"/>
    </location>
</feature>
<organism evidence="4 5">
    <name type="scientific">Tetrahymena thermophila (strain SB210)</name>
    <dbReference type="NCBI Taxonomy" id="312017"/>
    <lineage>
        <taxon>Eukaryota</taxon>
        <taxon>Sar</taxon>
        <taxon>Alveolata</taxon>
        <taxon>Ciliophora</taxon>
        <taxon>Intramacronucleata</taxon>
        <taxon>Oligohymenophorea</taxon>
        <taxon>Hymenostomatida</taxon>
        <taxon>Tetrahymenina</taxon>
        <taxon>Tetrahymenidae</taxon>
        <taxon>Tetrahymena</taxon>
    </lineage>
</organism>
<feature type="domain" description="MIF4G" evidence="3">
    <location>
        <begin position="638"/>
        <end position="845"/>
    </location>
</feature>
<dbReference type="Gene3D" id="1.25.40.180">
    <property type="match status" value="3"/>
</dbReference>
<dbReference type="SUPFAM" id="SSF48371">
    <property type="entry name" value="ARM repeat"/>
    <property type="match status" value="3"/>
</dbReference>
<dbReference type="GO" id="GO:0005737">
    <property type="term" value="C:cytoplasm"/>
    <property type="evidence" value="ECO:0007669"/>
    <property type="project" value="TreeGrafter"/>
</dbReference>
<dbReference type="OrthoDB" id="27832at2759"/>
<dbReference type="eggNOG" id="KOG2051">
    <property type="taxonomic scope" value="Eukaryota"/>
</dbReference>
<dbReference type="RefSeq" id="XP_001033189.2">
    <property type="nucleotide sequence ID" value="XM_001033189.2"/>
</dbReference>
<feature type="region of interest" description="Disordered" evidence="2">
    <location>
        <begin position="384"/>
        <end position="428"/>
    </location>
</feature>
<protein>
    <submittedName>
        <fullName evidence="4">MIF4G domain protein</fullName>
    </submittedName>
</protein>
<dbReference type="Pfam" id="PF02854">
    <property type="entry name" value="MIF4G"/>
    <property type="match status" value="3"/>
</dbReference>